<sequence length="333" mass="35054">MPYTLRRLTPRLIAIATGLAVVAGTGYAVANADTGPSKQVAAPSVDTRTTLPKPAAAGPGDAPIGGEVPGRTGSAIRATAGAQAAHRARSLARAGKSAPDADASASAAAAAQEHPAAGTYFTKLATSTGIRATHSVFYGSGDTTRTGDVVYAPTLMPPSSACIEITTAYTWDAPVVWAWDWCSSNSGVAKEIPINATFVRTYTTQVNGLPAYSVIIQKTNTANNTWTAYLYNYARGAWDTFWTKSGTSQIGVRGWDVFEPYLTRNPSTGLGYYCATMKGRAFETTGIQVRVNGVYTNASSTVGASYYPTMDLGCGSRLKWTQTNLTSWRATIS</sequence>
<reference evidence="4" key="1">
    <citation type="journal article" date="2019" name="Int. J. Syst. Evol. Microbiol.">
        <title>The Global Catalogue of Microorganisms (GCM) 10K type strain sequencing project: providing services to taxonomists for standard genome sequencing and annotation.</title>
        <authorList>
            <consortium name="The Broad Institute Genomics Platform"/>
            <consortium name="The Broad Institute Genome Sequencing Center for Infectious Disease"/>
            <person name="Wu L."/>
            <person name="Ma J."/>
        </authorList>
    </citation>
    <scope>NUCLEOTIDE SEQUENCE [LARGE SCALE GENOMIC DNA]</scope>
    <source>
        <strain evidence="4">JCM 13250</strain>
    </source>
</reference>
<keyword evidence="2" id="KW-0732">Signal</keyword>
<evidence type="ECO:0000313" key="3">
    <source>
        <dbReference type="EMBL" id="GAA1835573.1"/>
    </source>
</evidence>
<feature type="chain" id="PRO_5045274579" description="Secreted protein" evidence="2">
    <location>
        <begin position="31"/>
        <end position="333"/>
    </location>
</feature>
<feature type="region of interest" description="Disordered" evidence="1">
    <location>
        <begin position="32"/>
        <end position="73"/>
    </location>
</feature>
<gene>
    <name evidence="3" type="ORF">GCM10009682_62140</name>
</gene>
<feature type="compositionally biased region" description="Low complexity" evidence="1">
    <location>
        <begin position="52"/>
        <end position="66"/>
    </location>
</feature>
<comment type="caution">
    <text evidence="3">The sequence shown here is derived from an EMBL/GenBank/DDBJ whole genome shotgun (WGS) entry which is preliminary data.</text>
</comment>
<dbReference type="Proteomes" id="UP001500218">
    <property type="component" value="Unassembled WGS sequence"/>
</dbReference>
<protein>
    <recommendedName>
        <fullName evidence="5">Secreted protein</fullName>
    </recommendedName>
</protein>
<evidence type="ECO:0000256" key="2">
    <source>
        <dbReference type="SAM" id="SignalP"/>
    </source>
</evidence>
<dbReference type="EMBL" id="BAAALT010000291">
    <property type="protein sequence ID" value="GAA1835573.1"/>
    <property type="molecule type" value="Genomic_DNA"/>
</dbReference>
<evidence type="ECO:0008006" key="5">
    <source>
        <dbReference type="Google" id="ProtNLM"/>
    </source>
</evidence>
<dbReference type="RefSeq" id="WP_344140227.1">
    <property type="nucleotide sequence ID" value="NZ_BAAALT010000291.1"/>
</dbReference>
<keyword evidence="4" id="KW-1185">Reference proteome</keyword>
<accession>A0ABP4Z2Q1</accession>
<proteinExistence type="predicted"/>
<name>A0ABP4Z2Q1_9ACTN</name>
<evidence type="ECO:0000256" key="1">
    <source>
        <dbReference type="SAM" id="MobiDB-lite"/>
    </source>
</evidence>
<feature type="signal peptide" evidence="2">
    <location>
        <begin position="1"/>
        <end position="30"/>
    </location>
</feature>
<evidence type="ECO:0000313" key="4">
    <source>
        <dbReference type="Proteomes" id="UP001500218"/>
    </source>
</evidence>
<organism evidence="3 4">
    <name type="scientific">Luedemannella flava</name>
    <dbReference type="NCBI Taxonomy" id="349316"/>
    <lineage>
        <taxon>Bacteria</taxon>
        <taxon>Bacillati</taxon>
        <taxon>Actinomycetota</taxon>
        <taxon>Actinomycetes</taxon>
        <taxon>Micromonosporales</taxon>
        <taxon>Micromonosporaceae</taxon>
        <taxon>Luedemannella</taxon>
    </lineage>
</organism>